<evidence type="ECO:0000313" key="2">
    <source>
        <dbReference type="EMBL" id="SHG71178.1"/>
    </source>
</evidence>
<dbReference type="EMBL" id="FQWF01000009">
    <property type="protein sequence ID" value="SHG71178.1"/>
    <property type="molecule type" value="Genomic_DNA"/>
</dbReference>
<sequence>MTINFFDTLAQAYHFNYTHFINMDTNKEIRLRLRFYRDVAISLDDLSNKFATYAKTKPTDYGIKTRGNHIYLNIKGARKSYYSPDLHLELEAKNENETRIRGLFGPDPTLWTLFMFLHFVIAGIFLIFCGIAYSHSVLNQSFTFDLGVLSAMVICWFLLYFIAKQIRNKGNDQMHELEKLFLEIIES</sequence>
<feature type="transmembrane region" description="Helical" evidence="1">
    <location>
        <begin position="109"/>
        <end position="134"/>
    </location>
</feature>
<dbReference type="STRING" id="229205.SAMN05444372_10917"/>
<keyword evidence="3" id="KW-1185">Reference proteome</keyword>
<proteinExistence type="predicted"/>
<feature type="transmembrane region" description="Helical" evidence="1">
    <location>
        <begin position="146"/>
        <end position="163"/>
    </location>
</feature>
<evidence type="ECO:0000313" key="3">
    <source>
        <dbReference type="Proteomes" id="UP000184020"/>
    </source>
</evidence>
<accession>A0A1M5M1P2</accession>
<evidence type="ECO:0000256" key="1">
    <source>
        <dbReference type="SAM" id="Phobius"/>
    </source>
</evidence>
<reference evidence="3" key="1">
    <citation type="submission" date="2016-11" db="EMBL/GenBank/DDBJ databases">
        <authorList>
            <person name="Varghese N."/>
            <person name="Submissions S."/>
        </authorList>
    </citation>
    <scope>NUCLEOTIDE SEQUENCE [LARGE SCALE GENOMIC DNA]</scope>
    <source>
        <strain evidence="3">DSM 17659</strain>
    </source>
</reference>
<keyword evidence="1" id="KW-1133">Transmembrane helix</keyword>
<protein>
    <submittedName>
        <fullName evidence="2">Uncharacterized protein</fullName>
    </submittedName>
</protein>
<organism evidence="2 3">
    <name type="scientific">Flavobacterium micromati</name>
    <dbReference type="NCBI Taxonomy" id="229205"/>
    <lineage>
        <taxon>Bacteria</taxon>
        <taxon>Pseudomonadati</taxon>
        <taxon>Bacteroidota</taxon>
        <taxon>Flavobacteriia</taxon>
        <taxon>Flavobacteriales</taxon>
        <taxon>Flavobacteriaceae</taxon>
        <taxon>Flavobacterium</taxon>
    </lineage>
</organism>
<name>A0A1M5M1P2_9FLAO</name>
<keyword evidence="1" id="KW-0472">Membrane</keyword>
<dbReference type="AlphaFoldDB" id="A0A1M5M1P2"/>
<keyword evidence="1" id="KW-0812">Transmembrane</keyword>
<gene>
    <name evidence="2" type="ORF">SAMN05444372_10917</name>
</gene>
<dbReference type="Proteomes" id="UP000184020">
    <property type="component" value="Unassembled WGS sequence"/>
</dbReference>